<feature type="region of interest" description="Disordered" evidence="1">
    <location>
        <begin position="1"/>
        <end position="62"/>
    </location>
</feature>
<feature type="region of interest" description="Disordered" evidence="1">
    <location>
        <begin position="105"/>
        <end position="126"/>
    </location>
</feature>
<evidence type="ECO:0000313" key="3">
    <source>
        <dbReference type="Proteomes" id="UP001176940"/>
    </source>
</evidence>
<organism evidence="2 3">
    <name type="scientific">Ranitomeya imitator</name>
    <name type="common">mimic poison frog</name>
    <dbReference type="NCBI Taxonomy" id="111125"/>
    <lineage>
        <taxon>Eukaryota</taxon>
        <taxon>Metazoa</taxon>
        <taxon>Chordata</taxon>
        <taxon>Craniata</taxon>
        <taxon>Vertebrata</taxon>
        <taxon>Euteleostomi</taxon>
        <taxon>Amphibia</taxon>
        <taxon>Batrachia</taxon>
        <taxon>Anura</taxon>
        <taxon>Neobatrachia</taxon>
        <taxon>Hyloidea</taxon>
        <taxon>Dendrobatidae</taxon>
        <taxon>Dendrobatinae</taxon>
        <taxon>Ranitomeya</taxon>
    </lineage>
</organism>
<sequence length="126" mass="13212">MDLPSCGSQGESMDLPSCGSQGESMDLPSCGSQGESMDLPSCGSQGESMDLPSCGSQGESMDLPSCGSQGMSLAQRCSWGGQLPVSPCWEDPSCAVHVLTKIEEDNNTTDNPNHQQQPESMCNIHP</sequence>
<name>A0ABN9KXB4_9NEOB</name>
<evidence type="ECO:0000256" key="1">
    <source>
        <dbReference type="SAM" id="MobiDB-lite"/>
    </source>
</evidence>
<protein>
    <submittedName>
        <fullName evidence="2">Uncharacterized protein</fullName>
    </submittedName>
</protein>
<dbReference type="EMBL" id="CAUEEQ010003236">
    <property type="protein sequence ID" value="CAJ0924693.1"/>
    <property type="molecule type" value="Genomic_DNA"/>
</dbReference>
<dbReference type="Proteomes" id="UP001176940">
    <property type="component" value="Unassembled WGS sequence"/>
</dbReference>
<reference evidence="2" key="1">
    <citation type="submission" date="2023-07" db="EMBL/GenBank/DDBJ databases">
        <authorList>
            <person name="Stuckert A."/>
        </authorList>
    </citation>
    <scope>NUCLEOTIDE SEQUENCE</scope>
</reference>
<proteinExistence type="predicted"/>
<accession>A0ABN9KXB4</accession>
<gene>
    <name evidence="2" type="ORF">RIMI_LOCUS2334309</name>
</gene>
<feature type="non-terminal residue" evidence="2">
    <location>
        <position position="126"/>
    </location>
</feature>
<comment type="caution">
    <text evidence="2">The sequence shown here is derived from an EMBL/GenBank/DDBJ whole genome shotgun (WGS) entry which is preliminary data.</text>
</comment>
<feature type="compositionally biased region" description="Polar residues" evidence="1">
    <location>
        <begin position="108"/>
        <end position="120"/>
    </location>
</feature>
<evidence type="ECO:0000313" key="2">
    <source>
        <dbReference type="EMBL" id="CAJ0924693.1"/>
    </source>
</evidence>
<feature type="compositionally biased region" description="Polar residues" evidence="1">
    <location>
        <begin position="1"/>
        <end position="11"/>
    </location>
</feature>
<keyword evidence="3" id="KW-1185">Reference proteome</keyword>